<organism evidence="2 3">
    <name type="scientific">Mycena metata</name>
    <dbReference type="NCBI Taxonomy" id="1033252"/>
    <lineage>
        <taxon>Eukaryota</taxon>
        <taxon>Fungi</taxon>
        <taxon>Dikarya</taxon>
        <taxon>Basidiomycota</taxon>
        <taxon>Agaricomycotina</taxon>
        <taxon>Agaricomycetes</taxon>
        <taxon>Agaricomycetidae</taxon>
        <taxon>Agaricales</taxon>
        <taxon>Marasmiineae</taxon>
        <taxon>Mycenaceae</taxon>
        <taxon>Mycena</taxon>
    </lineage>
</organism>
<feature type="region of interest" description="Disordered" evidence="1">
    <location>
        <begin position="71"/>
        <end position="471"/>
    </location>
</feature>
<feature type="compositionally biased region" description="Polar residues" evidence="1">
    <location>
        <begin position="295"/>
        <end position="306"/>
    </location>
</feature>
<gene>
    <name evidence="2" type="ORF">B0H16DRAFT_808323</name>
</gene>
<name>A0AAD7K672_9AGAR</name>
<protein>
    <recommendedName>
        <fullName evidence="4">Chromo domain-containing protein</fullName>
    </recommendedName>
</protein>
<feature type="compositionally biased region" description="Low complexity" evidence="1">
    <location>
        <begin position="91"/>
        <end position="103"/>
    </location>
</feature>
<feature type="compositionally biased region" description="Low complexity" evidence="1">
    <location>
        <begin position="112"/>
        <end position="126"/>
    </location>
</feature>
<dbReference type="EMBL" id="JARKIB010000006">
    <property type="protein sequence ID" value="KAJ7779186.1"/>
    <property type="molecule type" value="Genomic_DNA"/>
</dbReference>
<evidence type="ECO:0000313" key="2">
    <source>
        <dbReference type="EMBL" id="KAJ7779186.1"/>
    </source>
</evidence>
<feature type="region of interest" description="Disordered" evidence="1">
    <location>
        <begin position="488"/>
        <end position="531"/>
    </location>
</feature>
<sequence>MSDEIVELSEGFSSHESDAENLYDAIEILKEKRGLYLVKWAGVDPKTGEPWPDSWAHKRDCTDDMVKTWKLKQAQKKKDSLKRKAKKQSKTRSSTVSRLSESSKASTSRQGASAAPSTRSTRSARTVVPDDRNYDSEQEYESISRTPGNKKRRISTTAILAPDSDSDPPASARPVKKRKMANGSAKVKRFEEEEEDIDPPPSRSRRHTVELPDDVVVRSNGKGKDKSVARSPSLPKPLPKRPGGPAKTPSLLQRHLAKQNQQEVEESTDDDSPVRRNGARPPRTPTGVFSLDRPASSSRGNMSNVLSPRGQARLDRFDQELAAPTQDDTGKAPLFLRGSSEERESLPPRSPTRSRSRSPSQSHSPVQRIASPIISDYARSLSPPPRPPHSRHTSRRGGDNSYRVGDVPETQSNPADSPPPAPAALSTRKSVISQMKPRSRSWMSLPGSPAKSVGPIPQITPSHFKADLGRQHDPMEIDEVEELMSSIEQFSSPEKGNGKKKNGGLERRVIDRKGKGREREMEVDDGDDSEHERVVARGVEMAEAARVERRAKMAEYDAGWRGKRATLNQILEQKQRAPDVGVSMTTESDRPISSGKDVGKPQYNIDDLRQEEEENTQDVMAFYASASDRGAGSRTGYESDQEGMANGDGDVEEGMSNRDGDEEGNRSERSEDRETDIHLDPDVAERSAWLEERASQQQLFTQQETPQEQPQDEVFEDLVSSTCCFLSFYSRIVYRCTRSTRKRSPLGKTTSQPRMNILRTACSVYRWN</sequence>
<feature type="compositionally biased region" description="Basic and acidic residues" evidence="1">
    <location>
        <begin position="655"/>
        <end position="680"/>
    </location>
</feature>
<feature type="compositionally biased region" description="Basic and acidic residues" evidence="1">
    <location>
        <begin position="503"/>
        <end position="520"/>
    </location>
</feature>
<feature type="compositionally biased region" description="Basic residues" evidence="1">
    <location>
        <begin position="71"/>
        <end position="90"/>
    </location>
</feature>
<dbReference type="Proteomes" id="UP001215598">
    <property type="component" value="Unassembled WGS sequence"/>
</dbReference>
<keyword evidence="3" id="KW-1185">Reference proteome</keyword>
<accession>A0AAD7K672</accession>
<evidence type="ECO:0000256" key="1">
    <source>
        <dbReference type="SAM" id="MobiDB-lite"/>
    </source>
</evidence>
<feature type="compositionally biased region" description="Low complexity" evidence="1">
    <location>
        <begin position="161"/>
        <end position="172"/>
    </location>
</feature>
<feature type="region of interest" description="Disordered" evidence="1">
    <location>
        <begin position="571"/>
        <end position="680"/>
    </location>
</feature>
<evidence type="ECO:0000313" key="3">
    <source>
        <dbReference type="Proteomes" id="UP001215598"/>
    </source>
</evidence>
<proteinExistence type="predicted"/>
<comment type="caution">
    <text evidence="2">The sequence shown here is derived from an EMBL/GenBank/DDBJ whole genome shotgun (WGS) entry which is preliminary data.</text>
</comment>
<evidence type="ECO:0008006" key="4">
    <source>
        <dbReference type="Google" id="ProtNLM"/>
    </source>
</evidence>
<reference evidence="2" key="1">
    <citation type="submission" date="2023-03" db="EMBL/GenBank/DDBJ databases">
        <title>Massive genome expansion in bonnet fungi (Mycena s.s.) driven by repeated elements and novel gene families across ecological guilds.</title>
        <authorList>
            <consortium name="Lawrence Berkeley National Laboratory"/>
            <person name="Harder C.B."/>
            <person name="Miyauchi S."/>
            <person name="Viragh M."/>
            <person name="Kuo A."/>
            <person name="Thoen E."/>
            <person name="Andreopoulos B."/>
            <person name="Lu D."/>
            <person name="Skrede I."/>
            <person name="Drula E."/>
            <person name="Henrissat B."/>
            <person name="Morin E."/>
            <person name="Kohler A."/>
            <person name="Barry K."/>
            <person name="LaButti K."/>
            <person name="Morin E."/>
            <person name="Salamov A."/>
            <person name="Lipzen A."/>
            <person name="Mereny Z."/>
            <person name="Hegedus B."/>
            <person name="Baldrian P."/>
            <person name="Stursova M."/>
            <person name="Weitz H."/>
            <person name="Taylor A."/>
            <person name="Grigoriev I.V."/>
            <person name="Nagy L.G."/>
            <person name="Martin F."/>
            <person name="Kauserud H."/>
        </authorList>
    </citation>
    <scope>NUCLEOTIDE SEQUENCE</scope>
    <source>
        <strain evidence="2">CBHHK182m</strain>
    </source>
</reference>
<feature type="compositionally biased region" description="Low complexity" evidence="1">
    <location>
        <begin position="351"/>
        <end position="365"/>
    </location>
</feature>
<dbReference type="AlphaFoldDB" id="A0AAD7K672"/>